<dbReference type="InterPro" id="IPR038939">
    <property type="entry name" value="PDV1/PDV2"/>
</dbReference>
<dbReference type="PANTHER" id="PTHR33600">
    <property type="entry name" value="PLASTID DIVISION PROTEIN PDV2"/>
    <property type="match status" value="1"/>
</dbReference>
<dbReference type="EMBL" id="QGKV02000299">
    <property type="protein sequence ID" value="KAF3596425.1"/>
    <property type="molecule type" value="Genomic_DNA"/>
</dbReference>
<protein>
    <recommendedName>
        <fullName evidence="4">Plastid division protein PDV2</fullName>
    </recommendedName>
</protein>
<evidence type="ECO:0000313" key="3">
    <source>
        <dbReference type="Proteomes" id="UP000266723"/>
    </source>
</evidence>
<accession>A0ABQ7EJ85</accession>
<proteinExistence type="predicted"/>
<evidence type="ECO:0000313" key="2">
    <source>
        <dbReference type="EMBL" id="KAF3596425.1"/>
    </source>
</evidence>
<organism evidence="2 3">
    <name type="scientific">Brassica cretica</name>
    <name type="common">Mustard</name>
    <dbReference type="NCBI Taxonomy" id="69181"/>
    <lineage>
        <taxon>Eukaryota</taxon>
        <taxon>Viridiplantae</taxon>
        <taxon>Streptophyta</taxon>
        <taxon>Embryophyta</taxon>
        <taxon>Tracheophyta</taxon>
        <taxon>Spermatophyta</taxon>
        <taxon>Magnoliopsida</taxon>
        <taxon>eudicotyledons</taxon>
        <taxon>Gunneridae</taxon>
        <taxon>Pentapetalae</taxon>
        <taxon>rosids</taxon>
        <taxon>malvids</taxon>
        <taxon>Brassicales</taxon>
        <taxon>Brassicaceae</taxon>
        <taxon>Brassiceae</taxon>
        <taxon>Brassica</taxon>
    </lineage>
</organism>
<feature type="region of interest" description="Disordered" evidence="1">
    <location>
        <begin position="28"/>
        <end position="60"/>
    </location>
</feature>
<reference evidence="2 3" key="1">
    <citation type="journal article" date="2020" name="BMC Genomics">
        <title>Intraspecific diversification of the crop wild relative Brassica cretica Lam. using demographic model selection.</title>
        <authorList>
            <person name="Kioukis A."/>
            <person name="Michalopoulou V.A."/>
            <person name="Briers L."/>
            <person name="Pirintsos S."/>
            <person name="Studholme D.J."/>
            <person name="Pavlidis P."/>
            <person name="Sarris P.F."/>
        </authorList>
    </citation>
    <scope>NUCLEOTIDE SEQUENCE [LARGE SCALE GENOMIC DNA]</scope>
    <source>
        <strain evidence="3">cv. PFS-1207/04</strain>
    </source>
</reference>
<keyword evidence="3" id="KW-1185">Reference proteome</keyword>
<comment type="caution">
    <text evidence="2">The sequence shown here is derived from an EMBL/GenBank/DDBJ whole genome shotgun (WGS) entry which is preliminary data.</text>
</comment>
<feature type="compositionally biased region" description="Basic and acidic residues" evidence="1">
    <location>
        <begin position="34"/>
        <end position="52"/>
    </location>
</feature>
<dbReference type="PANTHER" id="PTHR33600:SF3">
    <property type="entry name" value="PLASTID DIVISION PROTEIN PDV2"/>
    <property type="match status" value="1"/>
</dbReference>
<evidence type="ECO:0000256" key="1">
    <source>
        <dbReference type="SAM" id="MobiDB-lite"/>
    </source>
</evidence>
<gene>
    <name evidence="2" type="ORF">DY000_02021385</name>
</gene>
<name>A0ABQ7EJ85_BRACR</name>
<dbReference type="Proteomes" id="UP000266723">
    <property type="component" value="Unassembled WGS sequence"/>
</dbReference>
<sequence length="335" mass="37304">MEDEEGIGLILARATELRLKIADCIETSSTDVSSPREGKKDEIAGNQEKDFDSFSSDDADDEEEADEQLLRIRDALESLESQLAALQVFTLYSLCFYVLLVWNSKFMAFSVALKVLTLLLTRIESQLCALQNLRQRQQYEKQVALSEIDYSRKILLEKLKEYKGKELEVLREASTFAGERVDYENDLLLPPYPIHPPPLPLGLDNNNGYLPHLPLNQKKSDANGFGSGHVRKEAEVKGPNGVVRFLGSVAKIMLPIIGVISVLSASGYGQEIKKRGVSFKLVGLFPQRVVRAPNQCPPGKVLVIEDGEARCLVKERVEVPFDSVGAKRDVTYGYG</sequence>
<evidence type="ECO:0008006" key="4">
    <source>
        <dbReference type="Google" id="ProtNLM"/>
    </source>
</evidence>